<evidence type="ECO:0000256" key="7">
    <source>
        <dbReference type="SAM" id="Phobius"/>
    </source>
</evidence>
<dbReference type="Proteomes" id="UP001470288">
    <property type="component" value="Unassembled WGS sequence"/>
</dbReference>
<comment type="subcellular location">
    <subcellularLocation>
        <location evidence="1">Cell membrane</location>
        <topology evidence="1">Multi-pass membrane protein</topology>
    </subcellularLocation>
    <subcellularLocation>
        <location evidence="6">Membrane</location>
        <topology evidence="6">Multi-pass membrane protein</topology>
    </subcellularLocation>
</comment>
<keyword evidence="4 7" id="KW-1133">Transmembrane helix</keyword>
<evidence type="ECO:0000256" key="4">
    <source>
        <dbReference type="ARBA" id="ARBA00022989"/>
    </source>
</evidence>
<dbReference type="InterPro" id="IPR002898">
    <property type="entry name" value="MotA_ExbB_proton_chnl"/>
</dbReference>
<feature type="transmembrane region" description="Helical" evidence="7">
    <location>
        <begin position="37"/>
        <end position="58"/>
    </location>
</feature>
<evidence type="ECO:0000313" key="9">
    <source>
        <dbReference type="EMBL" id="MEQ2579509.1"/>
    </source>
</evidence>
<dbReference type="Pfam" id="PF01618">
    <property type="entry name" value="MotA_ExbB"/>
    <property type="match status" value="1"/>
</dbReference>
<reference evidence="9 10" key="1">
    <citation type="submission" date="2024-03" db="EMBL/GenBank/DDBJ databases">
        <title>Human intestinal bacterial collection.</title>
        <authorList>
            <person name="Pauvert C."/>
            <person name="Hitch T.C.A."/>
            <person name="Clavel T."/>
        </authorList>
    </citation>
    <scope>NUCLEOTIDE SEQUENCE [LARGE SCALE GENOMIC DNA]</scope>
    <source>
        <strain evidence="9 10">CLA-AA-H78B</strain>
    </source>
</reference>
<keyword evidence="6" id="KW-0813">Transport</keyword>
<evidence type="ECO:0000259" key="8">
    <source>
        <dbReference type="Pfam" id="PF01618"/>
    </source>
</evidence>
<keyword evidence="10" id="KW-1185">Reference proteome</keyword>
<sequence>MKRKSYYFLFVLYILMLGFILYINGVFTGEIGSISNFAINLTFFILIGILMIISAVFFNRLNRAGDALERVAKSMSTQYEVSSANLWSQYKEKENVFEDSVLDAQFAKYQRRIKAHTTKKGTVTSACSVEEYINEDLLDQIAGTHYNSVVSGTMSGLGILGTFLGLTLGMLSFTGNDIFTISDNIAPLLSGMKVAFHTSVYGIFFSLVFNFVYRGIMADAYTRLTTFLETFHECTEPPVSQVDENMNAMLIYQANMANSMKSIMELMKCNEESQIKGLDKIVQQFMNQLSESLGTEFDSLGRNLKDACEAQSTYARNFQRLEESTRLLLDASRAMQDSMQLSLERQQHVEEKLNRACENLGNELYTFHQMRDLYEK</sequence>
<dbReference type="EMBL" id="JBBMFC010000022">
    <property type="protein sequence ID" value="MEQ2579509.1"/>
    <property type="molecule type" value="Genomic_DNA"/>
</dbReference>
<evidence type="ECO:0000256" key="1">
    <source>
        <dbReference type="ARBA" id="ARBA00004651"/>
    </source>
</evidence>
<feature type="transmembrane region" description="Helical" evidence="7">
    <location>
        <begin position="7"/>
        <end position="25"/>
    </location>
</feature>
<feature type="transmembrane region" description="Helical" evidence="7">
    <location>
        <begin position="156"/>
        <end position="174"/>
    </location>
</feature>
<protein>
    <submittedName>
        <fullName evidence="9">MotA/TolQ/ExbB proton channel family protein</fullName>
    </submittedName>
</protein>
<feature type="domain" description="MotA/TolQ/ExbB proton channel" evidence="8">
    <location>
        <begin position="128"/>
        <end position="219"/>
    </location>
</feature>
<name>A0ABV1I4F8_9FIRM</name>
<keyword evidence="6" id="KW-0653">Protein transport</keyword>
<comment type="caution">
    <text evidence="9">The sequence shown here is derived from an EMBL/GenBank/DDBJ whole genome shotgun (WGS) entry which is preliminary data.</text>
</comment>
<evidence type="ECO:0000256" key="3">
    <source>
        <dbReference type="ARBA" id="ARBA00022692"/>
    </source>
</evidence>
<keyword evidence="5 7" id="KW-0472">Membrane</keyword>
<comment type="similarity">
    <text evidence="6">Belongs to the exbB/tolQ family.</text>
</comment>
<proteinExistence type="inferred from homology"/>
<evidence type="ECO:0000256" key="5">
    <source>
        <dbReference type="ARBA" id="ARBA00023136"/>
    </source>
</evidence>
<evidence type="ECO:0000256" key="2">
    <source>
        <dbReference type="ARBA" id="ARBA00022475"/>
    </source>
</evidence>
<keyword evidence="2" id="KW-1003">Cell membrane</keyword>
<organism evidence="9 10">
    <name type="scientific">Hominiventricola aquisgranensis</name>
    <dbReference type="NCBI Taxonomy" id="3133164"/>
    <lineage>
        <taxon>Bacteria</taxon>
        <taxon>Bacillati</taxon>
        <taxon>Bacillota</taxon>
        <taxon>Clostridia</taxon>
        <taxon>Lachnospirales</taxon>
        <taxon>Lachnospiraceae</taxon>
        <taxon>Hominiventricola</taxon>
    </lineage>
</organism>
<dbReference type="RefSeq" id="WP_349144785.1">
    <property type="nucleotide sequence ID" value="NZ_JBBMFC010000022.1"/>
</dbReference>
<evidence type="ECO:0000313" key="10">
    <source>
        <dbReference type="Proteomes" id="UP001470288"/>
    </source>
</evidence>
<evidence type="ECO:0000256" key="6">
    <source>
        <dbReference type="RuleBase" id="RU004057"/>
    </source>
</evidence>
<accession>A0ABV1I4F8</accession>
<feature type="transmembrane region" description="Helical" evidence="7">
    <location>
        <begin position="194"/>
        <end position="213"/>
    </location>
</feature>
<gene>
    <name evidence="9" type="ORF">WMO62_11815</name>
</gene>
<keyword evidence="3 7" id="KW-0812">Transmembrane</keyword>